<dbReference type="KEGG" id="ahel:Q31a_41200"/>
<keyword evidence="1" id="KW-0812">Transmembrane</keyword>
<keyword evidence="3" id="KW-1185">Reference proteome</keyword>
<dbReference type="Proteomes" id="UP000318017">
    <property type="component" value="Chromosome"/>
</dbReference>
<name>A0A518GB45_9BACT</name>
<accession>A0A518GB45</accession>
<feature type="transmembrane region" description="Helical" evidence="1">
    <location>
        <begin position="151"/>
        <end position="176"/>
    </location>
</feature>
<dbReference type="AlphaFoldDB" id="A0A518GB45"/>
<reference evidence="2 3" key="1">
    <citation type="submission" date="2019-02" db="EMBL/GenBank/DDBJ databases">
        <title>Deep-cultivation of Planctomycetes and their phenomic and genomic characterization uncovers novel biology.</title>
        <authorList>
            <person name="Wiegand S."/>
            <person name="Jogler M."/>
            <person name="Boedeker C."/>
            <person name="Pinto D."/>
            <person name="Vollmers J."/>
            <person name="Rivas-Marin E."/>
            <person name="Kohn T."/>
            <person name="Peeters S.H."/>
            <person name="Heuer A."/>
            <person name="Rast P."/>
            <person name="Oberbeckmann S."/>
            <person name="Bunk B."/>
            <person name="Jeske O."/>
            <person name="Meyerdierks A."/>
            <person name="Storesund J.E."/>
            <person name="Kallscheuer N."/>
            <person name="Luecker S."/>
            <person name="Lage O.M."/>
            <person name="Pohl T."/>
            <person name="Merkel B.J."/>
            <person name="Hornburger P."/>
            <person name="Mueller R.-W."/>
            <person name="Bruemmer F."/>
            <person name="Labrenz M."/>
            <person name="Spormann A.M."/>
            <person name="Op den Camp H."/>
            <person name="Overmann J."/>
            <person name="Amann R."/>
            <person name="Jetten M.S.M."/>
            <person name="Mascher T."/>
            <person name="Medema M.H."/>
            <person name="Devos D.P."/>
            <person name="Kaster A.-K."/>
            <person name="Ovreas L."/>
            <person name="Rohde M."/>
            <person name="Galperin M.Y."/>
            <person name="Jogler C."/>
        </authorList>
    </citation>
    <scope>NUCLEOTIDE SEQUENCE [LARGE SCALE GENOMIC DNA]</scope>
    <source>
        <strain evidence="2 3">Q31a</strain>
    </source>
</reference>
<protein>
    <submittedName>
        <fullName evidence="2">Uncharacterized protein</fullName>
    </submittedName>
</protein>
<feature type="transmembrane region" description="Helical" evidence="1">
    <location>
        <begin position="20"/>
        <end position="37"/>
    </location>
</feature>
<feature type="transmembrane region" description="Helical" evidence="1">
    <location>
        <begin position="89"/>
        <end position="110"/>
    </location>
</feature>
<evidence type="ECO:0000313" key="2">
    <source>
        <dbReference type="EMBL" id="QDV25793.1"/>
    </source>
</evidence>
<evidence type="ECO:0000256" key="1">
    <source>
        <dbReference type="SAM" id="Phobius"/>
    </source>
</evidence>
<proteinExistence type="predicted"/>
<organism evidence="2 3">
    <name type="scientific">Aureliella helgolandensis</name>
    <dbReference type="NCBI Taxonomy" id="2527968"/>
    <lineage>
        <taxon>Bacteria</taxon>
        <taxon>Pseudomonadati</taxon>
        <taxon>Planctomycetota</taxon>
        <taxon>Planctomycetia</taxon>
        <taxon>Pirellulales</taxon>
        <taxon>Pirellulaceae</taxon>
        <taxon>Aureliella</taxon>
    </lineage>
</organism>
<dbReference type="EMBL" id="CP036298">
    <property type="protein sequence ID" value="QDV25793.1"/>
    <property type="molecule type" value="Genomic_DNA"/>
</dbReference>
<evidence type="ECO:0000313" key="3">
    <source>
        <dbReference type="Proteomes" id="UP000318017"/>
    </source>
</evidence>
<gene>
    <name evidence="2" type="ORF">Q31a_41200</name>
</gene>
<sequence length="216" mass="24428">MSVLAQVILQSHLLTVSSSFRGFAFEFLFILIMTLLAHRHHRMMAKSCNIESKNSVISVPQCFRYRGWPPVRCFFDLVRQGSKKHYKSVGSVANAGWFLSVQFPICRGWFLWSSTAPAAGVQFFHTARNYLNAIVNWTTTRKPVMAPGMPIGLLLFFLVVNILGFIFAVVIFRYFLRHLKRLAAKPICQRHRFAITLVICFGDVPCVVKTVGGLAG</sequence>
<keyword evidence="1" id="KW-1133">Transmembrane helix</keyword>
<keyword evidence="1" id="KW-0472">Membrane</keyword>